<dbReference type="AlphaFoldDB" id="A0A2U2B8X9"/>
<dbReference type="OrthoDB" id="617686at2"/>
<name>A0A2U2B8X9_9BACT</name>
<dbReference type="RefSeq" id="WP_109264490.1">
    <property type="nucleotide sequence ID" value="NZ_QEWP01000007.1"/>
</dbReference>
<keyword evidence="10" id="KW-1185">Reference proteome</keyword>
<dbReference type="EMBL" id="QEWP01000007">
    <property type="protein sequence ID" value="PWD99494.1"/>
    <property type="molecule type" value="Genomic_DNA"/>
</dbReference>
<keyword evidence="3 6" id="KW-0732">Signal</keyword>
<dbReference type="SUPFAM" id="SSF48452">
    <property type="entry name" value="TPR-like"/>
    <property type="match status" value="1"/>
</dbReference>
<dbReference type="Gene3D" id="1.25.40.390">
    <property type="match status" value="1"/>
</dbReference>
<protein>
    <recommendedName>
        <fullName evidence="11">RagB/SusD family nutrient uptake outer membrane protein</fullName>
    </recommendedName>
</protein>
<dbReference type="InterPro" id="IPR012944">
    <property type="entry name" value="SusD_RagB_dom"/>
</dbReference>
<comment type="subcellular location">
    <subcellularLocation>
        <location evidence="1">Cell outer membrane</location>
    </subcellularLocation>
</comment>
<feature type="signal peptide" evidence="6">
    <location>
        <begin position="1"/>
        <end position="20"/>
    </location>
</feature>
<dbReference type="Pfam" id="PF14322">
    <property type="entry name" value="SusD-like_3"/>
    <property type="match status" value="1"/>
</dbReference>
<dbReference type="CDD" id="cd08977">
    <property type="entry name" value="SusD"/>
    <property type="match status" value="1"/>
</dbReference>
<evidence type="ECO:0000256" key="3">
    <source>
        <dbReference type="ARBA" id="ARBA00022729"/>
    </source>
</evidence>
<gene>
    <name evidence="9" type="ORF">DDZ16_10850</name>
</gene>
<sequence>MQTIKYLMIFLALATVFSSCQDFLEEVPKSQASPENYYQTADHAEAAVIGAYNALQRNGVYGQNQQYLTTDIIRTATWNTQGGIGTYSFTAENTQVIAPIWKDHFQGINEANAAITHVPNIDMDVDRRNTLVAEARFLRALFYFNLVRYFGDVPFMETETNSLENLQVPRDPVDMVYDKIIEDLEFGIEHLDVKGEAVAGRATVGSAKTLLAKVYLTRGSMAKRDGTGDGLADFQSAATLAGEVISDGRYQLCPYFPDAFAEENKNNDEIVFDVQFKDGGVEEGNYIGMHMGLQGPPAKGGSWGNVISTQYFHTIYEPSDLVRQEWTSCHVRVQGNGTLKTDYPEMNWQPWKIGKYRRWPVRSSDFVATDHDIHWPVLRYAEVFLIYAEALNEVNNGPNEEVFEALNVLRRRARNVNGDGTREALHNDPLPRELTYDGSILPDISSIDYPDYESMKEYIMLERARELGGECKRWFDLVRWGKLVENIQFLATYTPPGRTRPEDAWGATANNVSEHHMLLPIPISDINANPALEQNPGY</sequence>
<keyword evidence="5" id="KW-0998">Cell outer membrane</keyword>
<dbReference type="PROSITE" id="PS51257">
    <property type="entry name" value="PROKAR_LIPOPROTEIN"/>
    <property type="match status" value="1"/>
</dbReference>
<keyword evidence="4" id="KW-0472">Membrane</keyword>
<evidence type="ECO:0000259" key="8">
    <source>
        <dbReference type="Pfam" id="PF14322"/>
    </source>
</evidence>
<evidence type="ECO:0000256" key="4">
    <source>
        <dbReference type="ARBA" id="ARBA00023136"/>
    </source>
</evidence>
<feature type="domain" description="RagB/SusD" evidence="7">
    <location>
        <begin position="367"/>
        <end position="538"/>
    </location>
</feature>
<reference evidence="9 10" key="1">
    <citation type="submission" date="2018-05" db="EMBL/GenBank/DDBJ databases">
        <title>Marinilabilia rubrum sp. nov., isolated from saltern sediment.</title>
        <authorList>
            <person name="Zhang R."/>
        </authorList>
    </citation>
    <scope>NUCLEOTIDE SEQUENCE [LARGE SCALE GENOMIC DNA]</scope>
    <source>
        <strain evidence="9 10">WTE16</strain>
    </source>
</reference>
<dbReference type="GO" id="GO:0009279">
    <property type="term" value="C:cell outer membrane"/>
    <property type="evidence" value="ECO:0007669"/>
    <property type="project" value="UniProtKB-SubCell"/>
</dbReference>
<dbReference type="InterPro" id="IPR011990">
    <property type="entry name" value="TPR-like_helical_dom_sf"/>
</dbReference>
<evidence type="ECO:0000256" key="6">
    <source>
        <dbReference type="SAM" id="SignalP"/>
    </source>
</evidence>
<evidence type="ECO:0000256" key="2">
    <source>
        <dbReference type="ARBA" id="ARBA00006275"/>
    </source>
</evidence>
<dbReference type="Proteomes" id="UP000244956">
    <property type="component" value="Unassembled WGS sequence"/>
</dbReference>
<evidence type="ECO:0000256" key="5">
    <source>
        <dbReference type="ARBA" id="ARBA00023237"/>
    </source>
</evidence>
<accession>A0A2U2B8X9</accession>
<evidence type="ECO:0000313" key="9">
    <source>
        <dbReference type="EMBL" id="PWD99494.1"/>
    </source>
</evidence>
<dbReference type="InterPro" id="IPR033985">
    <property type="entry name" value="SusD-like_N"/>
</dbReference>
<comment type="similarity">
    <text evidence="2">Belongs to the SusD family.</text>
</comment>
<comment type="caution">
    <text evidence="9">The sequence shown here is derived from an EMBL/GenBank/DDBJ whole genome shotgun (WGS) entry which is preliminary data.</text>
</comment>
<feature type="domain" description="SusD-like N-terminal" evidence="8">
    <location>
        <begin position="22"/>
        <end position="216"/>
    </location>
</feature>
<evidence type="ECO:0000259" key="7">
    <source>
        <dbReference type="Pfam" id="PF07980"/>
    </source>
</evidence>
<organism evidence="9 10">
    <name type="scientific">Marinilabilia rubra</name>
    <dbReference type="NCBI Taxonomy" id="2162893"/>
    <lineage>
        <taxon>Bacteria</taxon>
        <taxon>Pseudomonadati</taxon>
        <taxon>Bacteroidota</taxon>
        <taxon>Bacteroidia</taxon>
        <taxon>Marinilabiliales</taxon>
        <taxon>Marinilabiliaceae</taxon>
        <taxon>Marinilabilia</taxon>
    </lineage>
</organism>
<dbReference type="Pfam" id="PF07980">
    <property type="entry name" value="SusD_RagB"/>
    <property type="match status" value="1"/>
</dbReference>
<proteinExistence type="inferred from homology"/>
<evidence type="ECO:0000313" key="10">
    <source>
        <dbReference type="Proteomes" id="UP000244956"/>
    </source>
</evidence>
<evidence type="ECO:0000256" key="1">
    <source>
        <dbReference type="ARBA" id="ARBA00004442"/>
    </source>
</evidence>
<feature type="chain" id="PRO_5015700955" description="RagB/SusD family nutrient uptake outer membrane protein" evidence="6">
    <location>
        <begin position="21"/>
        <end position="538"/>
    </location>
</feature>
<evidence type="ECO:0008006" key="11">
    <source>
        <dbReference type="Google" id="ProtNLM"/>
    </source>
</evidence>